<dbReference type="Pfam" id="PF05025">
    <property type="entry name" value="RbsD_FucU"/>
    <property type="match status" value="1"/>
</dbReference>
<keyword evidence="5" id="KW-1185">Reference proteome</keyword>
<gene>
    <name evidence="4" type="ORF">ACFQGP_02905</name>
</gene>
<dbReference type="RefSeq" id="WP_125554318.1">
    <property type="nucleotide sequence ID" value="NZ_JBHSSL010000019.1"/>
</dbReference>
<evidence type="ECO:0000256" key="2">
    <source>
        <dbReference type="ARBA" id="ARBA00023235"/>
    </source>
</evidence>
<dbReference type="InterPro" id="IPR023750">
    <property type="entry name" value="RbsD-like_sf"/>
</dbReference>
<evidence type="ECO:0000256" key="3">
    <source>
        <dbReference type="ARBA" id="ARBA00036324"/>
    </source>
</evidence>
<dbReference type="Proteomes" id="UP001596289">
    <property type="component" value="Unassembled WGS sequence"/>
</dbReference>
<protein>
    <submittedName>
        <fullName evidence="4">RbsD/FucU family protein</fullName>
    </submittedName>
</protein>
<dbReference type="SUPFAM" id="SSF102546">
    <property type="entry name" value="RbsD-like"/>
    <property type="match status" value="1"/>
</dbReference>
<dbReference type="InterPro" id="IPR050443">
    <property type="entry name" value="RbsD/FucU_mutarotase"/>
</dbReference>
<dbReference type="PANTHER" id="PTHR31690">
    <property type="entry name" value="FUCOSE MUTAROTASE"/>
    <property type="match status" value="1"/>
</dbReference>
<dbReference type="InterPro" id="IPR007721">
    <property type="entry name" value="RbsD_FucU"/>
</dbReference>
<evidence type="ECO:0000256" key="1">
    <source>
        <dbReference type="ARBA" id="ARBA00000223"/>
    </source>
</evidence>
<dbReference type="Gene3D" id="3.40.1650.10">
    <property type="entry name" value="RbsD-like domain"/>
    <property type="match status" value="1"/>
</dbReference>
<reference evidence="5" key="1">
    <citation type="journal article" date="2019" name="Int. J. Syst. Evol. Microbiol.">
        <title>The Global Catalogue of Microorganisms (GCM) 10K type strain sequencing project: providing services to taxonomists for standard genome sequencing and annotation.</title>
        <authorList>
            <consortium name="The Broad Institute Genomics Platform"/>
            <consortium name="The Broad Institute Genome Sequencing Center for Infectious Disease"/>
            <person name="Wu L."/>
            <person name="Ma J."/>
        </authorList>
    </citation>
    <scope>NUCLEOTIDE SEQUENCE [LARGE SCALE GENOMIC DNA]</scope>
    <source>
        <strain evidence="5">CCM 8904</strain>
    </source>
</reference>
<dbReference type="EMBL" id="JBHSSL010000019">
    <property type="protein sequence ID" value="MFC6169526.1"/>
    <property type="molecule type" value="Genomic_DNA"/>
</dbReference>
<comment type="catalytic activity">
    <reaction evidence="3">
        <text>alpha-L-fucose = beta-L-fucose</text>
        <dbReference type="Rhea" id="RHEA:25580"/>
        <dbReference type="ChEBI" id="CHEBI:42548"/>
        <dbReference type="ChEBI" id="CHEBI:42589"/>
        <dbReference type="EC" id="5.1.3.29"/>
    </reaction>
</comment>
<accession>A0ABW1R9G3</accession>
<sequence length="145" mass="16290">MLKNIPKRLSPELVKLLMEMGHGDEILLADANYPALTNNSRVVRTDGIMVPELLHDILELLPLDTYSDYQGILMQIVPGDTAVPSSGPPVWEKYRKEIAGVFPKYNLKSIERQAFYEYSHKCFAIVQTGETALYGNLILKKGVVL</sequence>
<organism evidence="4 5">
    <name type="scientific">Loigolactobacillus jiayinensis</name>
    <dbReference type="NCBI Taxonomy" id="2486016"/>
    <lineage>
        <taxon>Bacteria</taxon>
        <taxon>Bacillati</taxon>
        <taxon>Bacillota</taxon>
        <taxon>Bacilli</taxon>
        <taxon>Lactobacillales</taxon>
        <taxon>Lactobacillaceae</taxon>
        <taxon>Loigolactobacillus</taxon>
    </lineage>
</organism>
<dbReference type="PANTHER" id="PTHR31690:SF4">
    <property type="entry name" value="FUCOSE MUTAROTASE"/>
    <property type="match status" value="1"/>
</dbReference>
<evidence type="ECO:0000313" key="5">
    <source>
        <dbReference type="Proteomes" id="UP001596289"/>
    </source>
</evidence>
<comment type="caution">
    <text evidence="4">The sequence shown here is derived from an EMBL/GenBank/DDBJ whole genome shotgun (WGS) entry which is preliminary data.</text>
</comment>
<comment type="catalytic activity">
    <reaction evidence="1">
        <text>beta-D-ribopyranose = beta-D-ribofuranose</text>
        <dbReference type="Rhea" id="RHEA:25432"/>
        <dbReference type="ChEBI" id="CHEBI:27476"/>
        <dbReference type="ChEBI" id="CHEBI:47002"/>
        <dbReference type="EC" id="5.4.99.62"/>
    </reaction>
</comment>
<evidence type="ECO:0000313" key="4">
    <source>
        <dbReference type="EMBL" id="MFC6169526.1"/>
    </source>
</evidence>
<name>A0ABW1R9G3_9LACO</name>
<keyword evidence="2" id="KW-0413">Isomerase</keyword>
<proteinExistence type="predicted"/>